<evidence type="ECO:0008006" key="2">
    <source>
        <dbReference type="Google" id="ProtNLM"/>
    </source>
</evidence>
<proteinExistence type="predicted"/>
<dbReference type="InterPro" id="IPR027417">
    <property type="entry name" value="P-loop_NTPase"/>
</dbReference>
<organism evidence="1">
    <name type="scientific">marine sediment metagenome</name>
    <dbReference type="NCBI Taxonomy" id="412755"/>
    <lineage>
        <taxon>unclassified sequences</taxon>
        <taxon>metagenomes</taxon>
        <taxon>ecological metagenomes</taxon>
    </lineage>
</organism>
<reference evidence="1" key="1">
    <citation type="journal article" date="2015" name="Nature">
        <title>Complex archaea that bridge the gap between prokaryotes and eukaryotes.</title>
        <authorList>
            <person name="Spang A."/>
            <person name="Saw J.H."/>
            <person name="Jorgensen S.L."/>
            <person name="Zaremba-Niedzwiedzka K."/>
            <person name="Martijn J."/>
            <person name="Lind A.E."/>
            <person name="van Eijk R."/>
            <person name="Schleper C."/>
            <person name="Guy L."/>
            <person name="Ettema T.J."/>
        </authorList>
    </citation>
    <scope>NUCLEOTIDE SEQUENCE</scope>
</reference>
<dbReference type="EMBL" id="LAZR01044014">
    <property type="protein sequence ID" value="KKL05679.1"/>
    <property type="molecule type" value="Genomic_DNA"/>
</dbReference>
<comment type="caution">
    <text evidence="1">The sequence shown here is derived from an EMBL/GenBank/DDBJ whole genome shotgun (WGS) entry which is preliminary data.</text>
</comment>
<dbReference type="Gene3D" id="3.40.50.300">
    <property type="entry name" value="P-loop containing nucleotide triphosphate hydrolases"/>
    <property type="match status" value="1"/>
</dbReference>
<sequence>MRADRLALVGGPGSGKSTIAAEWLKLREKIDEHTGRHLAFATALREEVTAAIVPTVDINIHRSPDHWVRDQIGDPASKERWRPLLQWWGTEYRRNEDPDYWIKKLLVRIDAFEDVGDRGTARSIVVDDCRFPNEYKALIQRGFTFIRLAAGETSVVLTDAAEGHASEEHWPLFGVQFELPYFKGPLGQAKRIIASLDSQGVE</sequence>
<gene>
    <name evidence="1" type="ORF">LCGC14_2603610</name>
</gene>
<protein>
    <recommendedName>
        <fullName evidence="2">NadR/Ttd14 AAA domain-containing protein</fullName>
    </recommendedName>
</protein>
<dbReference type="AlphaFoldDB" id="A0A0F9A7Z8"/>
<accession>A0A0F9A7Z8</accession>
<name>A0A0F9A7Z8_9ZZZZ</name>
<evidence type="ECO:0000313" key="1">
    <source>
        <dbReference type="EMBL" id="KKL05679.1"/>
    </source>
</evidence>